<evidence type="ECO:0000313" key="2">
    <source>
        <dbReference type="EMBL" id="RNA30643.1"/>
    </source>
</evidence>
<protein>
    <submittedName>
        <fullName evidence="2">Uncharacterized protein</fullName>
    </submittedName>
</protein>
<accession>A0A3M7S4A0</accession>
<dbReference type="Proteomes" id="UP000276133">
    <property type="component" value="Unassembled WGS sequence"/>
</dbReference>
<feature type="transmembrane region" description="Helical" evidence="1">
    <location>
        <begin position="41"/>
        <end position="62"/>
    </location>
</feature>
<evidence type="ECO:0000313" key="3">
    <source>
        <dbReference type="Proteomes" id="UP000276133"/>
    </source>
</evidence>
<dbReference type="EMBL" id="REGN01002062">
    <property type="protein sequence ID" value="RNA30643.1"/>
    <property type="molecule type" value="Genomic_DNA"/>
</dbReference>
<keyword evidence="1" id="KW-1133">Transmembrane helix</keyword>
<gene>
    <name evidence="2" type="ORF">BpHYR1_011486</name>
</gene>
<evidence type="ECO:0000256" key="1">
    <source>
        <dbReference type="SAM" id="Phobius"/>
    </source>
</evidence>
<keyword evidence="1" id="KW-0472">Membrane</keyword>
<keyword evidence="1" id="KW-0812">Transmembrane</keyword>
<comment type="caution">
    <text evidence="2">The sequence shown here is derived from an EMBL/GenBank/DDBJ whole genome shotgun (WGS) entry which is preliminary data.</text>
</comment>
<reference evidence="2 3" key="1">
    <citation type="journal article" date="2018" name="Sci. Rep.">
        <title>Genomic signatures of local adaptation to the degree of environmental predictability in rotifers.</title>
        <authorList>
            <person name="Franch-Gras L."/>
            <person name="Hahn C."/>
            <person name="Garcia-Roger E.M."/>
            <person name="Carmona M.J."/>
            <person name="Serra M."/>
            <person name="Gomez A."/>
        </authorList>
    </citation>
    <scope>NUCLEOTIDE SEQUENCE [LARGE SCALE GENOMIC DNA]</scope>
    <source>
        <strain evidence="2">HYR1</strain>
    </source>
</reference>
<proteinExistence type="predicted"/>
<organism evidence="2 3">
    <name type="scientific">Brachionus plicatilis</name>
    <name type="common">Marine rotifer</name>
    <name type="synonym">Brachionus muelleri</name>
    <dbReference type="NCBI Taxonomy" id="10195"/>
    <lineage>
        <taxon>Eukaryota</taxon>
        <taxon>Metazoa</taxon>
        <taxon>Spiralia</taxon>
        <taxon>Gnathifera</taxon>
        <taxon>Rotifera</taxon>
        <taxon>Eurotatoria</taxon>
        <taxon>Monogononta</taxon>
        <taxon>Pseudotrocha</taxon>
        <taxon>Ploima</taxon>
        <taxon>Brachionidae</taxon>
        <taxon>Brachionus</taxon>
    </lineage>
</organism>
<dbReference type="AlphaFoldDB" id="A0A3M7S4A0"/>
<name>A0A3M7S4A0_BRAPC</name>
<sequence>MSIFLSKVILTYNFTTKMIFNYLAKSLLNIYPSVSGRLSPLMLFCFNFAWRAFTLFPYMFLATTMATGFQIRVEIEFE</sequence>
<keyword evidence="3" id="KW-1185">Reference proteome</keyword>